<gene>
    <name evidence="2" type="ORF">S03H2_17350</name>
</gene>
<keyword evidence="1" id="KW-1133">Transmembrane helix</keyword>
<accession>X1GN49</accession>
<keyword evidence="1" id="KW-0472">Membrane</keyword>
<feature type="transmembrane region" description="Helical" evidence="1">
    <location>
        <begin position="20"/>
        <end position="43"/>
    </location>
</feature>
<name>X1GN49_9ZZZZ</name>
<sequence length="48" mass="5262">EMVLVKYDIVEKVKEKAIPFELIIIASVIGGGAVIGVAVVVLLRRKRK</sequence>
<protein>
    <submittedName>
        <fullName evidence="2">Uncharacterized protein</fullName>
    </submittedName>
</protein>
<keyword evidence="1" id="KW-0812">Transmembrane</keyword>
<dbReference type="EMBL" id="BARU01008941">
    <property type="protein sequence ID" value="GAH46290.1"/>
    <property type="molecule type" value="Genomic_DNA"/>
</dbReference>
<proteinExistence type="predicted"/>
<feature type="non-terminal residue" evidence="2">
    <location>
        <position position="1"/>
    </location>
</feature>
<evidence type="ECO:0000313" key="2">
    <source>
        <dbReference type="EMBL" id="GAH46290.1"/>
    </source>
</evidence>
<comment type="caution">
    <text evidence="2">The sequence shown here is derived from an EMBL/GenBank/DDBJ whole genome shotgun (WGS) entry which is preliminary data.</text>
</comment>
<reference evidence="2" key="1">
    <citation type="journal article" date="2014" name="Front. Microbiol.">
        <title>High frequency of phylogenetically diverse reductive dehalogenase-homologous genes in deep subseafloor sedimentary metagenomes.</title>
        <authorList>
            <person name="Kawai M."/>
            <person name="Futagami T."/>
            <person name="Toyoda A."/>
            <person name="Takaki Y."/>
            <person name="Nishi S."/>
            <person name="Hori S."/>
            <person name="Arai W."/>
            <person name="Tsubouchi T."/>
            <person name="Morono Y."/>
            <person name="Uchiyama I."/>
            <person name="Ito T."/>
            <person name="Fujiyama A."/>
            <person name="Inagaki F."/>
            <person name="Takami H."/>
        </authorList>
    </citation>
    <scope>NUCLEOTIDE SEQUENCE</scope>
    <source>
        <strain evidence="2">Expedition CK06-06</strain>
    </source>
</reference>
<dbReference type="AlphaFoldDB" id="X1GN49"/>
<evidence type="ECO:0000256" key="1">
    <source>
        <dbReference type="SAM" id="Phobius"/>
    </source>
</evidence>
<organism evidence="2">
    <name type="scientific">marine sediment metagenome</name>
    <dbReference type="NCBI Taxonomy" id="412755"/>
    <lineage>
        <taxon>unclassified sequences</taxon>
        <taxon>metagenomes</taxon>
        <taxon>ecological metagenomes</taxon>
    </lineage>
</organism>